<reference evidence="4 5" key="1">
    <citation type="submission" date="2018-07" db="EMBL/GenBank/DDBJ databases">
        <title>Brachybacteriurn paraconglorneratum KCTC 9916.</title>
        <authorList>
            <person name="Li Y."/>
        </authorList>
    </citation>
    <scope>NUCLEOTIDE SEQUENCE [LARGE SCALE GENOMIC DNA]</scope>
    <source>
        <strain evidence="4 5">KCTC 9916</strain>
    </source>
</reference>
<feature type="domain" description="Galactosyltransferase C-terminal" evidence="3">
    <location>
        <begin position="156"/>
        <end position="208"/>
    </location>
</feature>
<feature type="domain" description="Glycosyltransferase 2-like" evidence="2">
    <location>
        <begin position="11"/>
        <end position="124"/>
    </location>
</feature>
<dbReference type="InterPro" id="IPR027791">
    <property type="entry name" value="Galactosyl_T_C"/>
</dbReference>
<accession>A0A3R8QL56</accession>
<sequence length="315" mass="34620">MVTQKPEVDATIIVPSYRGVDRLPQLLDSLADQQDGTPSFEVIVVVDGADDGSVALLENETRLDLRSIVFPENRGRVAALNAGFEAARGDVLIRCDDDLVPGPDYVSAHVNAHRGSSGGVIGLYLNEYSTTPYAEVYGRDADERFRRDAYSAAPSVVWRYWAGNCSITREVWESVGPYDPEYRLYGWEDVDYGYRIIAAGFEVRLAPELETPHRVAAVTTAIRARRAFHSGAARRLFERKHPQAGLPSAVPGWSLWNALVRGLSRVPLNPARLAGVVDALLRFLPRGVGRKLVALSVESSALGGYRSPHTAKENF</sequence>
<dbReference type="InterPro" id="IPR001173">
    <property type="entry name" value="Glyco_trans_2-like"/>
</dbReference>
<dbReference type="InterPro" id="IPR029044">
    <property type="entry name" value="Nucleotide-diphossugar_trans"/>
</dbReference>
<dbReference type="Pfam" id="PF02709">
    <property type="entry name" value="Glyco_transf_7C"/>
    <property type="match status" value="1"/>
</dbReference>
<dbReference type="Pfam" id="PF00535">
    <property type="entry name" value="Glycos_transf_2"/>
    <property type="match status" value="1"/>
</dbReference>
<keyword evidence="5" id="KW-1185">Reference proteome</keyword>
<dbReference type="AlphaFoldDB" id="A0A3R8QL56"/>
<evidence type="ECO:0000259" key="3">
    <source>
        <dbReference type="Pfam" id="PF02709"/>
    </source>
</evidence>
<organism evidence="4 5">
    <name type="scientific">Brachybacterium paraconglomeratum</name>
    <dbReference type="NCBI Taxonomy" id="173362"/>
    <lineage>
        <taxon>Bacteria</taxon>
        <taxon>Bacillati</taxon>
        <taxon>Actinomycetota</taxon>
        <taxon>Actinomycetes</taxon>
        <taxon>Micrococcales</taxon>
        <taxon>Dermabacteraceae</taxon>
        <taxon>Brachybacterium</taxon>
    </lineage>
</organism>
<dbReference type="Gene3D" id="3.90.550.10">
    <property type="entry name" value="Spore Coat Polysaccharide Biosynthesis Protein SpsA, Chain A"/>
    <property type="match status" value="1"/>
</dbReference>
<evidence type="ECO:0000313" key="5">
    <source>
        <dbReference type="Proteomes" id="UP000274327"/>
    </source>
</evidence>
<dbReference type="EMBL" id="QOCI01000015">
    <property type="protein sequence ID" value="RRR17218.1"/>
    <property type="molecule type" value="Genomic_DNA"/>
</dbReference>
<dbReference type="Proteomes" id="UP000274327">
    <property type="component" value="Unassembled WGS sequence"/>
</dbReference>
<gene>
    <name evidence="4" type="ORF">DS079_15240</name>
</gene>
<keyword evidence="1" id="KW-0808">Transferase</keyword>
<dbReference type="RefSeq" id="WP_126988651.1">
    <property type="nucleotide sequence ID" value="NZ_JBQCMM010000006.1"/>
</dbReference>
<evidence type="ECO:0000259" key="2">
    <source>
        <dbReference type="Pfam" id="PF00535"/>
    </source>
</evidence>
<dbReference type="PANTHER" id="PTHR43685:SF3">
    <property type="entry name" value="SLR2126 PROTEIN"/>
    <property type="match status" value="1"/>
</dbReference>
<dbReference type="CDD" id="cd00761">
    <property type="entry name" value="Glyco_tranf_GTA_type"/>
    <property type="match status" value="1"/>
</dbReference>
<dbReference type="PANTHER" id="PTHR43685">
    <property type="entry name" value="GLYCOSYLTRANSFERASE"/>
    <property type="match status" value="1"/>
</dbReference>
<proteinExistence type="predicted"/>
<dbReference type="GeneID" id="78122374"/>
<comment type="caution">
    <text evidence="4">The sequence shown here is derived from an EMBL/GenBank/DDBJ whole genome shotgun (WGS) entry which is preliminary data.</text>
</comment>
<evidence type="ECO:0000313" key="4">
    <source>
        <dbReference type="EMBL" id="RRR17218.1"/>
    </source>
</evidence>
<dbReference type="InterPro" id="IPR050834">
    <property type="entry name" value="Glycosyltransf_2"/>
</dbReference>
<dbReference type="SUPFAM" id="SSF53448">
    <property type="entry name" value="Nucleotide-diphospho-sugar transferases"/>
    <property type="match status" value="1"/>
</dbReference>
<dbReference type="GO" id="GO:0016740">
    <property type="term" value="F:transferase activity"/>
    <property type="evidence" value="ECO:0007669"/>
    <property type="project" value="UniProtKB-KW"/>
</dbReference>
<name>A0A3R8QL56_9MICO</name>
<protein>
    <submittedName>
        <fullName evidence="4">Uncharacterized protein</fullName>
    </submittedName>
</protein>
<evidence type="ECO:0000256" key="1">
    <source>
        <dbReference type="ARBA" id="ARBA00022679"/>
    </source>
</evidence>